<feature type="transmembrane region" description="Helical" evidence="1">
    <location>
        <begin position="74"/>
        <end position="91"/>
    </location>
</feature>
<feature type="transmembrane region" description="Helical" evidence="1">
    <location>
        <begin position="35"/>
        <end position="54"/>
    </location>
</feature>
<dbReference type="PIRSF" id="PIRSF021239">
    <property type="entry name" value="UCP021239"/>
    <property type="match status" value="1"/>
</dbReference>
<keyword evidence="1" id="KW-0472">Membrane</keyword>
<evidence type="ECO:0000313" key="3">
    <source>
        <dbReference type="EMBL" id="QND75018.1"/>
    </source>
</evidence>
<reference evidence="3" key="3">
    <citation type="journal article" date="2020" name="Mol. Plant Microbe Interact.">
        <title>Complete genome sequences of four natural Pseudomonas isolates that catabolize a wide range of aromatic compounds relevant to lignin valorization.</title>
        <authorList>
            <person name="Hatmaker E.A."/>
            <person name="Presle G."/>
            <person name="Cannon O."/>
            <person name="Guss A.M."/>
            <person name="Elkins J.G."/>
        </authorList>
    </citation>
    <scope>NUCLEOTIDE SEQUENCE</scope>
    <source>
        <strain evidence="3">581</strain>
    </source>
</reference>
<protein>
    <submittedName>
        <fullName evidence="3">DMT family protein</fullName>
    </submittedName>
</protein>
<dbReference type="SUPFAM" id="SSF103481">
    <property type="entry name" value="Multidrug resistance efflux transporter EmrE"/>
    <property type="match status" value="1"/>
</dbReference>
<organism evidence="2 4">
    <name type="scientific">Tardiphaga robiniae</name>
    <dbReference type="NCBI Taxonomy" id="943830"/>
    <lineage>
        <taxon>Bacteria</taxon>
        <taxon>Pseudomonadati</taxon>
        <taxon>Pseudomonadota</taxon>
        <taxon>Alphaproteobacteria</taxon>
        <taxon>Hyphomicrobiales</taxon>
        <taxon>Nitrobacteraceae</taxon>
        <taxon>Tardiphaga</taxon>
    </lineage>
</organism>
<dbReference type="EMBL" id="LVYV01000005">
    <property type="protein sequence ID" value="KZD24160.1"/>
    <property type="molecule type" value="Genomic_DNA"/>
</dbReference>
<accession>A0A164A2G1</accession>
<dbReference type="EMBL" id="CP050292">
    <property type="protein sequence ID" value="QND75018.1"/>
    <property type="molecule type" value="Genomic_DNA"/>
</dbReference>
<dbReference type="InterPro" id="IPR037185">
    <property type="entry name" value="EmrE-like"/>
</dbReference>
<dbReference type="PANTHER" id="PTHR38482:SF1">
    <property type="entry name" value="DMT FAMILY PROTEIN"/>
    <property type="match status" value="1"/>
</dbReference>
<keyword evidence="1" id="KW-1133">Transmembrane helix</keyword>
<name>A0A164A2G1_9BRAD</name>
<dbReference type="Pfam" id="PF04342">
    <property type="entry name" value="DMT_6"/>
    <property type="match status" value="1"/>
</dbReference>
<evidence type="ECO:0000313" key="5">
    <source>
        <dbReference type="Proteomes" id="UP000515291"/>
    </source>
</evidence>
<gene>
    <name evidence="2" type="ORF">A4A58_23720</name>
    <name evidence="3" type="ORF">HB776_30220</name>
</gene>
<proteinExistence type="predicted"/>
<evidence type="ECO:0000313" key="2">
    <source>
        <dbReference type="EMBL" id="KZD24160.1"/>
    </source>
</evidence>
<sequence length="118" mass="13542">MPFTIPPLLLPILMLLASNIFMTFAWYGHLKFKDHSLPLVIMVSWGIAFFEYWLAVPANRWGSEVYNAAQLKTMQEVITLVVFAAFSVLYLKEPLGWNHALGFAFIALGAFFIFHKWS</sequence>
<dbReference type="AlphaFoldDB" id="A0A164A2G1"/>
<reference evidence="2 4" key="1">
    <citation type="submission" date="2016-03" db="EMBL/GenBank/DDBJ databases">
        <title>Microsymbionts genomes from the relict species Vavilovia formosa (Stev.) Fed.</title>
        <authorList>
            <person name="Kopat V."/>
            <person name="Chirak E."/>
            <person name="Kimeklis A."/>
            <person name="Andronov E."/>
        </authorList>
    </citation>
    <scope>NUCLEOTIDE SEQUENCE [LARGE SCALE GENOMIC DNA]</scope>
    <source>
        <strain evidence="2 4">Vaf07</strain>
    </source>
</reference>
<dbReference type="Proteomes" id="UP000515291">
    <property type="component" value="Chromosome"/>
</dbReference>
<dbReference type="Proteomes" id="UP000076574">
    <property type="component" value="Unassembled WGS sequence"/>
</dbReference>
<feature type="transmembrane region" description="Helical" evidence="1">
    <location>
        <begin position="7"/>
        <end position="29"/>
    </location>
</feature>
<feature type="transmembrane region" description="Helical" evidence="1">
    <location>
        <begin position="97"/>
        <end position="114"/>
    </location>
</feature>
<evidence type="ECO:0000313" key="4">
    <source>
        <dbReference type="Proteomes" id="UP000076574"/>
    </source>
</evidence>
<reference evidence="5" key="2">
    <citation type="journal article" date="2020" name="Mol. Plant Microbe">
        <title>Rhizobial microsymbionts of the narrowly endemic Oxytropis species growing in Kamchatka are characterized by significant genetic diversity and possess a set of genes that are associated with T3SS and T6SS secretion systems and can affect the development of symbiosis.</title>
        <authorList>
            <person name="Safronova V."/>
            <person name="Guro P."/>
            <person name="Sazanova A."/>
            <person name="Kuznetsova I."/>
            <person name="Belimov A."/>
            <person name="Yakubov V."/>
            <person name="Chirak E."/>
            <person name="Afonin A."/>
            <person name="Gogolev Y."/>
            <person name="Andronov E."/>
            <person name="Tikhonovich I."/>
        </authorList>
    </citation>
    <scope>NUCLEOTIDE SEQUENCE [LARGE SCALE GENOMIC DNA]</scope>
    <source>
        <strain evidence="5">581</strain>
    </source>
</reference>
<keyword evidence="4" id="KW-1185">Reference proteome</keyword>
<dbReference type="RefSeq" id="WP_068731204.1">
    <property type="nucleotide sequence ID" value="NZ_CP050292.1"/>
</dbReference>
<evidence type="ECO:0000256" key="1">
    <source>
        <dbReference type="SAM" id="Phobius"/>
    </source>
</evidence>
<dbReference type="OrthoDB" id="9805206at2"/>
<keyword evidence="1" id="KW-0812">Transmembrane</keyword>
<dbReference type="KEGG" id="trb:HB776_30220"/>
<dbReference type="PANTHER" id="PTHR38482">
    <property type="entry name" value="DMT FAMILY PROTEIN"/>
    <property type="match status" value="1"/>
</dbReference>
<dbReference type="InterPro" id="IPR007437">
    <property type="entry name" value="DUF486"/>
</dbReference>